<dbReference type="CDD" id="cd18092">
    <property type="entry name" value="SpoU-like_TrmH"/>
    <property type="match status" value="1"/>
</dbReference>
<feature type="region of interest" description="Disordered" evidence="7">
    <location>
        <begin position="108"/>
        <end position="182"/>
    </location>
</feature>
<dbReference type="InterPro" id="IPR029028">
    <property type="entry name" value="Alpha/beta_knot_MTases"/>
</dbReference>
<dbReference type="Gene3D" id="3.40.1280.10">
    <property type="match status" value="1"/>
</dbReference>
<dbReference type="EMBL" id="JAFEMO010000012">
    <property type="protein sequence ID" value="KAH7554523.1"/>
    <property type="molecule type" value="Genomic_DNA"/>
</dbReference>
<keyword evidence="3" id="KW-0808">Transferase</keyword>
<sequence length="428" mass="47691">MFKAPVIGRTEAVKLMSVIRAARGGESEERREERSEIVGYGVMMVILRSCAVSKAASRRNGCCESNLTAVAAIKFQFKDAFLTSKQALDLQGPEMDNEHKLSRLHLEAKKSSNHPEESPTLGHYSSMKISESTSNPSFSNKETDINLTINSLLFSRSPPPNTRTQFSIQRPGGGESRGSSSNKERWFPYLDRYKCGDDVYLSSGEVVEAVGPYLMKERRERFVRVAKNRSYSVCLVVEGLSDFGNVSAAFRSADALGVQSVHVVSCNSSKRYRENRHVSMGAEKWLDIELWDSPQECFEVLRSRGYRIATTHVGMDAVSIYDMDWSCPTAIVVGNENRGISDEALQLSDLHCSIPMKGMVDSFNVSVAAGILMHHAVCDRVSRLGSHGDLTLEEKQILFAEFSLRHSKSAISIAHDVHERNFANYKRS</sequence>
<evidence type="ECO:0000259" key="8">
    <source>
        <dbReference type="Pfam" id="PF00588"/>
    </source>
</evidence>
<dbReference type="InterPro" id="IPR001537">
    <property type="entry name" value="SpoU_MeTrfase"/>
</dbReference>
<evidence type="ECO:0000256" key="2">
    <source>
        <dbReference type="ARBA" id="ARBA00022603"/>
    </source>
</evidence>
<dbReference type="PANTHER" id="PTHR43453:SF1">
    <property type="entry name" value="TRNA_RRNA METHYLTRANSFERASE SPOU TYPE DOMAIN-CONTAINING PROTEIN"/>
    <property type="match status" value="1"/>
</dbReference>
<dbReference type="SUPFAM" id="SSF75217">
    <property type="entry name" value="alpha/beta knot"/>
    <property type="match status" value="1"/>
</dbReference>
<evidence type="ECO:0000313" key="10">
    <source>
        <dbReference type="Proteomes" id="UP000827721"/>
    </source>
</evidence>
<keyword evidence="4" id="KW-0949">S-adenosyl-L-methionine</keyword>
<accession>A0ABQ8HDG6</accession>
<protein>
    <recommendedName>
        <fullName evidence="8">tRNA/rRNA methyltransferase SpoU type domain-containing protein</fullName>
    </recommendedName>
</protein>
<dbReference type="InterPro" id="IPR029026">
    <property type="entry name" value="tRNA_m1G_MTases_N"/>
</dbReference>
<keyword evidence="6" id="KW-0694">RNA-binding</keyword>
<evidence type="ECO:0000256" key="6">
    <source>
        <dbReference type="ARBA" id="ARBA00022884"/>
    </source>
</evidence>
<feature type="compositionally biased region" description="Basic and acidic residues" evidence="7">
    <location>
        <begin position="108"/>
        <end position="117"/>
    </location>
</feature>
<feature type="domain" description="tRNA/rRNA methyltransferase SpoU type" evidence="8">
    <location>
        <begin position="233"/>
        <end position="374"/>
    </location>
</feature>
<keyword evidence="2" id="KW-0489">Methyltransferase</keyword>
<organism evidence="9 10">
    <name type="scientific">Xanthoceras sorbifolium</name>
    <dbReference type="NCBI Taxonomy" id="99658"/>
    <lineage>
        <taxon>Eukaryota</taxon>
        <taxon>Viridiplantae</taxon>
        <taxon>Streptophyta</taxon>
        <taxon>Embryophyta</taxon>
        <taxon>Tracheophyta</taxon>
        <taxon>Spermatophyta</taxon>
        <taxon>Magnoliopsida</taxon>
        <taxon>eudicotyledons</taxon>
        <taxon>Gunneridae</taxon>
        <taxon>Pentapetalae</taxon>
        <taxon>rosids</taxon>
        <taxon>malvids</taxon>
        <taxon>Sapindales</taxon>
        <taxon>Sapindaceae</taxon>
        <taxon>Xanthoceroideae</taxon>
        <taxon>Xanthoceras</taxon>
    </lineage>
</organism>
<dbReference type="InterPro" id="IPR033671">
    <property type="entry name" value="TrmH"/>
</dbReference>
<evidence type="ECO:0000256" key="4">
    <source>
        <dbReference type="ARBA" id="ARBA00022691"/>
    </source>
</evidence>
<keyword evidence="1" id="KW-0820">tRNA-binding</keyword>
<proteinExistence type="inferred from homology"/>
<evidence type="ECO:0000256" key="7">
    <source>
        <dbReference type="SAM" id="MobiDB-lite"/>
    </source>
</evidence>
<dbReference type="PANTHER" id="PTHR43453">
    <property type="entry name" value="RRNA METHYLASE-LIKE"/>
    <property type="match status" value="1"/>
</dbReference>
<name>A0ABQ8HDG6_9ROSI</name>
<dbReference type="Pfam" id="PF00588">
    <property type="entry name" value="SpoU_methylase"/>
    <property type="match status" value="1"/>
</dbReference>
<feature type="compositionally biased region" description="Polar residues" evidence="7">
    <location>
        <begin position="127"/>
        <end position="154"/>
    </location>
</feature>
<evidence type="ECO:0000256" key="1">
    <source>
        <dbReference type="ARBA" id="ARBA00022555"/>
    </source>
</evidence>
<keyword evidence="10" id="KW-1185">Reference proteome</keyword>
<reference evidence="9 10" key="1">
    <citation type="submission" date="2021-02" db="EMBL/GenBank/DDBJ databases">
        <title>Plant Genome Project.</title>
        <authorList>
            <person name="Zhang R.-G."/>
        </authorList>
    </citation>
    <scope>NUCLEOTIDE SEQUENCE [LARGE SCALE GENOMIC DNA]</scope>
    <source>
        <tissue evidence="9">Leaves</tissue>
    </source>
</reference>
<comment type="caution">
    <text evidence="9">The sequence shown here is derived from an EMBL/GenBank/DDBJ whole genome shotgun (WGS) entry which is preliminary data.</text>
</comment>
<keyword evidence="5" id="KW-0819">tRNA processing</keyword>
<dbReference type="Proteomes" id="UP000827721">
    <property type="component" value="Unassembled WGS sequence"/>
</dbReference>
<evidence type="ECO:0000256" key="3">
    <source>
        <dbReference type="ARBA" id="ARBA00022679"/>
    </source>
</evidence>
<dbReference type="HAMAP" id="MF_02060">
    <property type="entry name" value="tRNA_methyltr_TrmH"/>
    <property type="match status" value="1"/>
</dbReference>
<evidence type="ECO:0000313" key="9">
    <source>
        <dbReference type="EMBL" id="KAH7554523.1"/>
    </source>
</evidence>
<gene>
    <name evidence="9" type="ORF">JRO89_XS12G0230800</name>
</gene>
<evidence type="ECO:0000256" key="5">
    <source>
        <dbReference type="ARBA" id="ARBA00022694"/>
    </source>
</evidence>